<evidence type="ECO:0000256" key="1">
    <source>
        <dbReference type="ARBA" id="ARBA00022679"/>
    </source>
</evidence>
<keyword evidence="5 7" id="KW-0067">ATP-binding</keyword>
<dbReference type="OrthoDB" id="9805030at2"/>
<evidence type="ECO:0000256" key="4">
    <source>
        <dbReference type="ARBA" id="ARBA00022777"/>
    </source>
</evidence>
<feature type="binding site" evidence="5">
    <location>
        <position position="133"/>
    </location>
    <ligand>
        <name>AMP</name>
        <dbReference type="ChEBI" id="CHEBI:456215"/>
    </ligand>
</feature>
<protein>
    <recommendedName>
        <fullName evidence="5 7">Adenylate kinase</fullName>
        <shortName evidence="5">AK</shortName>
        <ecNumber evidence="5 7">2.7.4.3</ecNumber>
    </recommendedName>
    <alternativeName>
        <fullName evidence="5">ATP-AMP transphosphorylase</fullName>
    </alternativeName>
    <alternativeName>
        <fullName evidence="5">ATP:AMP phosphotransferase</fullName>
    </alternativeName>
    <alternativeName>
        <fullName evidence="5">Adenylate monophosphate kinase</fullName>
    </alternativeName>
</protein>
<feature type="region of interest" description="NMP" evidence="5">
    <location>
        <begin position="30"/>
        <end position="59"/>
    </location>
</feature>
<dbReference type="InterPro" id="IPR000850">
    <property type="entry name" value="Adenylat/UMP-CMP_kin"/>
</dbReference>
<feature type="binding site" evidence="5">
    <location>
        <position position="172"/>
    </location>
    <ligand>
        <name>ATP</name>
        <dbReference type="ChEBI" id="CHEBI:30616"/>
    </ligand>
</feature>
<feature type="binding site" evidence="5">
    <location>
        <position position="36"/>
    </location>
    <ligand>
        <name>AMP</name>
        <dbReference type="ChEBI" id="CHEBI:456215"/>
    </ligand>
</feature>
<evidence type="ECO:0000256" key="5">
    <source>
        <dbReference type="HAMAP-Rule" id="MF_00235"/>
    </source>
</evidence>
<keyword evidence="2 5" id="KW-0545">Nucleotide biosynthesis</keyword>
<comment type="pathway">
    <text evidence="5">Purine metabolism; AMP biosynthesis via salvage pathway; AMP from ADP: step 1/1.</text>
</comment>
<comment type="function">
    <text evidence="5">Catalyzes the reversible transfer of the terminal phosphate group between ATP and AMP. Plays an important role in cellular energy homeostasis and in adenine nucleotide metabolism.</text>
</comment>
<feature type="binding site" evidence="5">
    <location>
        <position position="144"/>
    </location>
    <ligand>
        <name>AMP</name>
        <dbReference type="ChEBI" id="CHEBI:456215"/>
    </ligand>
</feature>
<comment type="catalytic activity">
    <reaction evidence="5 7">
        <text>AMP + ATP = 2 ADP</text>
        <dbReference type="Rhea" id="RHEA:12973"/>
        <dbReference type="ChEBI" id="CHEBI:30616"/>
        <dbReference type="ChEBI" id="CHEBI:456215"/>
        <dbReference type="ChEBI" id="CHEBI:456216"/>
        <dbReference type="EC" id="2.7.4.3"/>
    </reaction>
</comment>
<dbReference type="NCBIfam" id="NF011104">
    <property type="entry name" value="PRK14531.1"/>
    <property type="match status" value="1"/>
</dbReference>
<dbReference type="PRINTS" id="PR00094">
    <property type="entry name" value="ADENYLTKNASE"/>
</dbReference>
<dbReference type="Gene3D" id="3.40.50.300">
    <property type="entry name" value="P-loop containing nucleotide triphosphate hydrolases"/>
    <property type="match status" value="1"/>
</dbReference>
<evidence type="ECO:0000313" key="9">
    <source>
        <dbReference type="Proteomes" id="UP000291933"/>
    </source>
</evidence>
<dbReference type="PANTHER" id="PTHR23359">
    <property type="entry name" value="NUCLEOTIDE KINASE"/>
    <property type="match status" value="1"/>
</dbReference>
<keyword evidence="1 5" id="KW-0808">Transferase</keyword>
<comment type="caution">
    <text evidence="5">Lacks conserved residue(s) required for the propagation of feature annotation.</text>
</comment>
<dbReference type="GO" id="GO:0044209">
    <property type="term" value="P:AMP salvage"/>
    <property type="evidence" value="ECO:0007669"/>
    <property type="project" value="UniProtKB-UniRule"/>
</dbReference>
<evidence type="ECO:0000256" key="6">
    <source>
        <dbReference type="RuleBase" id="RU003330"/>
    </source>
</evidence>
<name>A0A4Q9KHZ3_PROTD</name>
<dbReference type="GO" id="GO:0004017">
    <property type="term" value="F:AMP kinase activity"/>
    <property type="evidence" value="ECO:0007669"/>
    <property type="project" value="UniProtKB-UniRule"/>
</dbReference>
<dbReference type="EC" id="2.7.4.3" evidence="5 7"/>
<keyword evidence="3 5" id="KW-0547">Nucleotide-binding</keyword>
<dbReference type="HAMAP" id="MF_00235">
    <property type="entry name" value="Adenylate_kinase_Adk"/>
    <property type="match status" value="1"/>
</dbReference>
<dbReference type="RefSeq" id="WP_131172953.1">
    <property type="nucleotide sequence ID" value="NZ_FXTL01000021.1"/>
</dbReference>
<evidence type="ECO:0000313" key="8">
    <source>
        <dbReference type="EMBL" id="TBT93004.1"/>
    </source>
</evidence>
<keyword evidence="5" id="KW-0963">Cytoplasm</keyword>
<feature type="binding site" evidence="5">
    <location>
        <begin position="10"/>
        <end position="15"/>
    </location>
    <ligand>
        <name>ATP</name>
        <dbReference type="ChEBI" id="CHEBI:30616"/>
    </ligand>
</feature>
<dbReference type="InterPro" id="IPR027417">
    <property type="entry name" value="P-loop_NTPase"/>
</dbReference>
<comment type="subunit">
    <text evidence="5 7">Monomer.</text>
</comment>
<feature type="binding site" evidence="5">
    <location>
        <begin position="85"/>
        <end position="88"/>
    </location>
    <ligand>
        <name>AMP</name>
        <dbReference type="ChEBI" id="CHEBI:456215"/>
    </ligand>
</feature>
<feature type="binding site" evidence="5">
    <location>
        <position position="31"/>
    </location>
    <ligand>
        <name>AMP</name>
        <dbReference type="ChEBI" id="CHEBI:456215"/>
    </ligand>
</feature>
<comment type="similarity">
    <text evidence="5 6">Belongs to the adenylate kinase family.</text>
</comment>
<proteinExistence type="inferred from homology"/>
<dbReference type="AlphaFoldDB" id="A0A4Q9KHZ3"/>
<comment type="subcellular location">
    <subcellularLocation>
        <location evidence="5 7">Cytoplasm</location>
    </subcellularLocation>
</comment>
<feature type="binding site" evidence="5">
    <location>
        <position position="92"/>
    </location>
    <ligand>
        <name>AMP</name>
        <dbReference type="ChEBI" id="CHEBI:456215"/>
    </ligand>
</feature>
<evidence type="ECO:0000256" key="7">
    <source>
        <dbReference type="RuleBase" id="RU003331"/>
    </source>
</evidence>
<feature type="binding site" evidence="5">
    <location>
        <begin position="57"/>
        <end position="59"/>
    </location>
    <ligand>
        <name>AMP</name>
        <dbReference type="ChEBI" id="CHEBI:456215"/>
    </ligand>
</feature>
<reference evidence="8 9" key="1">
    <citation type="submission" date="2019-01" db="EMBL/GenBank/DDBJ databases">
        <title>Lactibacter flavus gen. nov., sp. nov., a novel bacterium of the family Propionibacteriaceae isolated from raw milk and dairy products.</title>
        <authorList>
            <person name="Huptas C."/>
            <person name="Wenning M."/>
            <person name="Breitenwieser F."/>
            <person name="Doll E."/>
            <person name="Von Neubeck M."/>
            <person name="Busse H.-J."/>
            <person name="Scherer S."/>
        </authorList>
    </citation>
    <scope>NUCLEOTIDE SEQUENCE [LARGE SCALE GENOMIC DNA]</scope>
    <source>
        <strain evidence="8 9">DSM 22130</strain>
    </source>
</reference>
<dbReference type="NCBIfam" id="NF001381">
    <property type="entry name" value="PRK00279.1-3"/>
    <property type="match status" value="1"/>
</dbReference>
<dbReference type="NCBIfam" id="NF011105">
    <property type="entry name" value="PRK14532.1"/>
    <property type="match status" value="1"/>
</dbReference>
<dbReference type="CDD" id="cd01428">
    <property type="entry name" value="ADK"/>
    <property type="match status" value="1"/>
</dbReference>
<feature type="binding site" evidence="5">
    <location>
        <position position="127"/>
    </location>
    <ligand>
        <name>ATP</name>
        <dbReference type="ChEBI" id="CHEBI:30616"/>
    </ligand>
</feature>
<gene>
    <name evidence="5" type="primary">adk</name>
    <name evidence="8" type="ORF">ET996_12800</name>
</gene>
<dbReference type="InterPro" id="IPR033690">
    <property type="entry name" value="Adenylat_kinase_CS"/>
</dbReference>
<dbReference type="EMBL" id="SDMR01000020">
    <property type="protein sequence ID" value="TBT93004.1"/>
    <property type="molecule type" value="Genomic_DNA"/>
</dbReference>
<evidence type="ECO:0000256" key="2">
    <source>
        <dbReference type="ARBA" id="ARBA00022727"/>
    </source>
</evidence>
<organism evidence="8 9">
    <name type="scientific">Propioniciclava tarda</name>
    <dbReference type="NCBI Taxonomy" id="433330"/>
    <lineage>
        <taxon>Bacteria</taxon>
        <taxon>Bacillati</taxon>
        <taxon>Actinomycetota</taxon>
        <taxon>Actinomycetes</taxon>
        <taxon>Propionibacteriales</taxon>
        <taxon>Propionibacteriaceae</taxon>
        <taxon>Propioniciclava</taxon>
    </lineage>
</organism>
<dbReference type="Pfam" id="PF00406">
    <property type="entry name" value="ADK"/>
    <property type="match status" value="1"/>
</dbReference>
<keyword evidence="4 5" id="KW-0418">Kinase</keyword>
<dbReference type="NCBIfam" id="NF011100">
    <property type="entry name" value="PRK14527.1"/>
    <property type="match status" value="1"/>
</dbReference>
<dbReference type="PROSITE" id="PS00113">
    <property type="entry name" value="ADENYLATE_KINASE"/>
    <property type="match status" value="1"/>
</dbReference>
<dbReference type="UniPathway" id="UPA00588">
    <property type="reaction ID" value="UER00649"/>
</dbReference>
<comment type="domain">
    <text evidence="5">Consists of three domains, a large central CORE domain and two small peripheral domains, NMPbind and LID, which undergo movements during catalysis. The LID domain closes over the site of phosphoryl transfer upon ATP binding. Assembling and dissambling the active center during each catalytic cycle provides an effective means to prevent ATP hydrolysis.</text>
</comment>
<keyword evidence="9" id="KW-1185">Reference proteome</keyword>
<dbReference type="SUPFAM" id="SSF52540">
    <property type="entry name" value="P-loop containing nucleoside triphosphate hydrolases"/>
    <property type="match status" value="1"/>
</dbReference>
<comment type="caution">
    <text evidence="8">The sequence shown here is derived from an EMBL/GenBank/DDBJ whole genome shotgun (WGS) entry which is preliminary data.</text>
</comment>
<accession>A0A4Q9KHZ3</accession>
<sequence>MRLLIMGPPGAGKGTQACHVATHYGLVAVSSGDLFRKHIKAQDTLGKKVSALIAAGEFVPDVVTTSMVFRRLLQPDARPGWLLDGYPRTLGQVEALDIAQREIGTKIDAVISLVADPTALVGRMLKRAELEGRADDNAETISKRIEVYYAETEPVMSVYADRGLVVEVDALGEVDEVTRRLTAALDAKLTAS</sequence>
<dbReference type="GO" id="GO:0005524">
    <property type="term" value="F:ATP binding"/>
    <property type="evidence" value="ECO:0007669"/>
    <property type="project" value="UniProtKB-UniRule"/>
</dbReference>
<dbReference type="Proteomes" id="UP000291933">
    <property type="component" value="Unassembled WGS sequence"/>
</dbReference>
<evidence type="ECO:0000256" key="3">
    <source>
        <dbReference type="ARBA" id="ARBA00022741"/>
    </source>
</evidence>
<dbReference type="GO" id="GO:0005737">
    <property type="term" value="C:cytoplasm"/>
    <property type="evidence" value="ECO:0007669"/>
    <property type="project" value="UniProtKB-SubCell"/>
</dbReference>